<reference evidence="1" key="1">
    <citation type="submission" date="2022-11" db="EMBL/GenBank/DDBJ databases">
        <authorList>
            <person name="Petersen C."/>
        </authorList>
    </citation>
    <scope>NUCLEOTIDE SEQUENCE</scope>
    <source>
        <strain evidence="1">IBT 22155</strain>
    </source>
</reference>
<accession>A0A9W9GUP5</accession>
<dbReference type="Gene3D" id="1.20.1290.10">
    <property type="entry name" value="AhpD-like"/>
    <property type="match status" value="1"/>
</dbReference>
<name>A0A9W9GUP5_9EURO</name>
<gene>
    <name evidence="1" type="ORF">N7515_006247</name>
</gene>
<keyword evidence="2" id="KW-1185">Reference proteome</keyword>
<dbReference type="SUPFAM" id="SSF69118">
    <property type="entry name" value="AhpD-like"/>
    <property type="match status" value="1"/>
</dbReference>
<dbReference type="Proteomes" id="UP001149079">
    <property type="component" value="Unassembled WGS sequence"/>
</dbReference>
<dbReference type="RefSeq" id="XP_056520587.1">
    <property type="nucleotide sequence ID" value="XM_056666991.1"/>
</dbReference>
<evidence type="ECO:0008006" key="3">
    <source>
        <dbReference type="Google" id="ProtNLM"/>
    </source>
</evidence>
<dbReference type="PANTHER" id="PTHR28180:SF2">
    <property type="entry name" value="PEROXISOMAL PROTEIN 2"/>
    <property type="match status" value="1"/>
</dbReference>
<sequence length="296" mass="31714">MARLPHSEQKSSSSNMSKLSNNLKALINAPAARPSTVPAPANITSVYRKIQETAQSKQISQPSWVALSTAATMTMNSPESLTALYELASSSTSSDKQVATAELMREVGLKCISFNGIPRTINCLNAFKASLPDSIGSQLSRTPTRAPTPENIMAISARGHALWDSIYRPFEKKLYNKLADSHPDLPVQILHSNYGALLSDPERATGASAGRILTSIVAVACLRAQSGVAPQVISHIFGLRKALDDGSWVNDVESEETARWLASDEGNTWILNSVDAIVEAISQGTGSNFAPPRAKL</sequence>
<comment type="caution">
    <text evidence="1">The sequence shown here is derived from an EMBL/GenBank/DDBJ whole genome shotgun (WGS) entry which is preliminary data.</text>
</comment>
<dbReference type="GeneID" id="81406161"/>
<protein>
    <recommendedName>
        <fullName evidence="3">Dol-P-Man:Man(5)GlcNAc(2)-PP-Dol alpha-1,3-mannosyltransferase</fullName>
    </recommendedName>
</protein>
<organism evidence="1 2">
    <name type="scientific">Penicillium bovifimosum</name>
    <dbReference type="NCBI Taxonomy" id="126998"/>
    <lineage>
        <taxon>Eukaryota</taxon>
        <taxon>Fungi</taxon>
        <taxon>Dikarya</taxon>
        <taxon>Ascomycota</taxon>
        <taxon>Pezizomycotina</taxon>
        <taxon>Eurotiomycetes</taxon>
        <taxon>Eurotiomycetidae</taxon>
        <taxon>Eurotiales</taxon>
        <taxon>Aspergillaceae</taxon>
        <taxon>Penicillium</taxon>
    </lineage>
</organism>
<evidence type="ECO:0000313" key="2">
    <source>
        <dbReference type="Proteomes" id="UP001149079"/>
    </source>
</evidence>
<dbReference type="PANTHER" id="PTHR28180">
    <property type="entry name" value="CONSERVED MITOCHONDRIAL PROTEIN-RELATED"/>
    <property type="match status" value="1"/>
</dbReference>
<dbReference type="AlphaFoldDB" id="A0A9W9GUP5"/>
<dbReference type="InterPro" id="IPR052999">
    <property type="entry name" value="PTS1_Protein"/>
</dbReference>
<dbReference type="OrthoDB" id="5392202at2759"/>
<reference evidence="1" key="2">
    <citation type="journal article" date="2023" name="IMA Fungus">
        <title>Comparative genomic study of the Penicillium genus elucidates a diverse pangenome and 15 lateral gene transfer events.</title>
        <authorList>
            <person name="Petersen C."/>
            <person name="Sorensen T."/>
            <person name="Nielsen M.R."/>
            <person name="Sondergaard T.E."/>
            <person name="Sorensen J.L."/>
            <person name="Fitzpatrick D.A."/>
            <person name="Frisvad J.C."/>
            <person name="Nielsen K.L."/>
        </authorList>
    </citation>
    <scope>NUCLEOTIDE SEQUENCE</scope>
    <source>
        <strain evidence="1">IBT 22155</strain>
    </source>
</reference>
<evidence type="ECO:0000313" key="1">
    <source>
        <dbReference type="EMBL" id="KAJ5130208.1"/>
    </source>
</evidence>
<dbReference type="InterPro" id="IPR029032">
    <property type="entry name" value="AhpD-like"/>
</dbReference>
<proteinExistence type="predicted"/>
<dbReference type="EMBL" id="JAPQKL010000005">
    <property type="protein sequence ID" value="KAJ5130208.1"/>
    <property type="molecule type" value="Genomic_DNA"/>
</dbReference>